<protein>
    <submittedName>
        <fullName evidence="1">Uncharacterized protein</fullName>
    </submittedName>
</protein>
<reference evidence="2" key="1">
    <citation type="submission" date="2014-09" db="EMBL/GenBank/DDBJ databases">
        <authorList>
            <person name="Mudge J."/>
            <person name="Ramaraj T."/>
            <person name="Lindquist I.E."/>
            <person name="Bharti A.K."/>
            <person name="Sundararajan A."/>
            <person name="Cameron C.T."/>
            <person name="Woodward J.E."/>
            <person name="May G.D."/>
            <person name="Brubaker C."/>
            <person name="Broadhvest J."/>
            <person name="Wilkins T.A."/>
        </authorList>
    </citation>
    <scope>NUCLEOTIDE SEQUENCE</scope>
    <source>
        <strain evidence="2">cv. AKA8401</strain>
    </source>
</reference>
<evidence type="ECO:0000313" key="2">
    <source>
        <dbReference type="Proteomes" id="UP000032142"/>
    </source>
</evidence>
<gene>
    <name evidence="1" type="ORF">F383_31324</name>
</gene>
<sequence>MDCLEACHRFSSKSRRALLEYMLTGFQSIMTPPANSRSHQSPVVKITKSRQEVAKKPPICNFNLRR</sequence>
<name>A0A0B0MSR1_GOSAR</name>
<organism evidence="1 2">
    <name type="scientific">Gossypium arboreum</name>
    <name type="common">Tree cotton</name>
    <name type="synonym">Gossypium nanking</name>
    <dbReference type="NCBI Taxonomy" id="29729"/>
    <lineage>
        <taxon>Eukaryota</taxon>
        <taxon>Viridiplantae</taxon>
        <taxon>Streptophyta</taxon>
        <taxon>Embryophyta</taxon>
        <taxon>Tracheophyta</taxon>
        <taxon>Spermatophyta</taxon>
        <taxon>Magnoliopsida</taxon>
        <taxon>eudicotyledons</taxon>
        <taxon>Gunneridae</taxon>
        <taxon>Pentapetalae</taxon>
        <taxon>rosids</taxon>
        <taxon>malvids</taxon>
        <taxon>Malvales</taxon>
        <taxon>Malvaceae</taxon>
        <taxon>Malvoideae</taxon>
        <taxon>Gossypium</taxon>
    </lineage>
</organism>
<dbReference type="Proteomes" id="UP000032142">
    <property type="component" value="Unassembled WGS sequence"/>
</dbReference>
<accession>A0A0B0MSR1</accession>
<dbReference type="AlphaFoldDB" id="A0A0B0MSR1"/>
<proteinExistence type="predicted"/>
<comment type="caution">
    <text evidence="1">The sequence shown here is derived from an EMBL/GenBank/DDBJ whole genome shotgun (WGS) entry which is preliminary data.</text>
</comment>
<keyword evidence="2" id="KW-1185">Reference proteome</keyword>
<dbReference type="EMBL" id="JRRC01424602">
    <property type="protein sequence ID" value="KHG05153.1"/>
    <property type="molecule type" value="Genomic_DNA"/>
</dbReference>
<evidence type="ECO:0000313" key="1">
    <source>
        <dbReference type="EMBL" id="KHG05153.1"/>
    </source>
</evidence>